<dbReference type="AlphaFoldDB" id="A0A2H3JJL5"/>
<dbReference type="OrthoDB" id="2754196at2759"/>
<sequence>MRLRSQRQSRQLAHDGPPFDGSCPIERVPTLILAYIFGFVLIDHVDNWWSSCKAVCRGARLSNRWIGRIMVVCRRWHDIVIHTPRLWTYIAIDEEREISDISLYQERSRVLPCHVYVMNGTRNIFENVARYSSRIKELYCLFDERRDLSALDAFRSPAPILESLSIHVKYEGAETETLSPIFNGQMPNLRKLTLIPFAYTPGNEFRNLTHLRLENQMDSTWNMNDFMTLLEANPNLEQLHMFAASPAPVPEFSRFVHLPQLRVWYLCWHDWQQMLRILTCVGIPPTAQLIIRDVREEPGASISDSFPENISHLMNLETLTRLRVEHYNRNIDVLALAARGTATLRYDTGGYAEESLYLTNTWHDIGRILPLARITELWISVDCDSLRQWSQLNALLWKDVFSRMTSVRQICITGPCLGNAVAALNAQESLSCPQLRNLTWIDPSNDAHNIIPLVLHDRPGLSVRLLYDRTTPGQDFYQGNKQVTVETGVPRTKRPRMRPSKEAVSLHDGGYNLLL</sequence>
<reference evidence="1 2" key="1">
    <citation type="journal article" date="2012" name="Science">
        <title>The Paleozoic origin of enzymatic lignin decomposition reconstructed from 31 fungal genomes.</title>
        <authorList>
            <person name="Floudas D."/>
            <person name="Binder M."/>
            <person name="Riley R."/>
            <person name="Barry K."/>
            <person name="Blanchette R.A."/>
            <person name="Henrissat B."/>
            <person name="Martinez A.T."/>
            <person name="Otillar R."/>
            <person name="Spatafora J.W."/>
            <person name="Yadav J.S."/>
            <person name="Aerts A."/>
            <person name="Benoit I."/>
            <person name="Boyd A."/>
            <person name="Carlson A."/>
            <person name="Copeland A."/>
            <person name="Coutinho P.M."/>
            <person name="de Vries R.P."/>
            <person name="Ferreira P."/>
            <person name="Findley K."/>
            <person name="Foster B."/>
            <person name="Gaskell J."/>
            <person name="Glotzer D."/>
            <person name="Gorecki P."/>
            <person name="Heitman J."/>
            <person name="Hesse C."/>
            <person name="Hori C."/>
            <person name="Igarashi K."/>
            <person name="Jurgens J.A."/>
            <person name="Kallen N."/>
            <person name="Kersten P."/>
            <person name="Kohler A."/>
            <person name="Kuees U."/>
            <person name="Kumar T.K.A."/>
            <person name="Kuo A."/>
            <person name="LaButti K."/>
            <person name="Larrondo L.F."/>
            <person name="Lindquist E."/>
            <person name="Ling A."/>
            <person name="Lombard V."/>
            <person name="Lucas S."/>
            <person name="Lundell T."/>
            <person name="Martin R."/>
            <person name="McLaughlin D.J."/>
            <person name="Morgenstern I."/>
            <person name="Morin E."/>
            <person name="Murat C."/>
            <person name="Nagy L.G."/>
            <person name="Nolan M."/>
            <person name="Ohm R.A."/>
            <person name="Patyshakuliyeva A."/>
            <person name="Rokas A."/>
            <person name="Ruiz-Duenas F.J."/>
            <person name="Sabat G."/>
            <person name="Salamov A."/>
            <person name="Samejima M."/>
            <person name="Schmutz J."/>
            <person name="Slot J.C."/>
            <person name="St John F."/>
            <person name="Stenlid J."/>
            <person name="Sun H."/>
            <person name="Sun S."/>
            <person name="Syed K."/>
            <person name="Tsang A."/>
            <person name="Wiebenga A."/>
            <person name="Young D."/>
            <person name="Pisabarro A."/>
            <person name="Eastwood D.C."/>
            <person name="Martin F."/>
            <person name="Cullen D."/>
            <person name="Grigoriev I.V."/>
            <person name="Hibbett D.S."/>
        </authorList>
    </citation>
    <scope>NUCLEOTIDE SEQUENCE [LARGE SCALE GENOMIC DNA]</scope>
    <source>
        <strain evidence="1 2">MD-104</strain>
    </source>
</reference>
<name>A0A2H3JJL5_WOLCO</name>
<protein>
    <submittedName>
        <fullName evidence="1">Uncharacterized protein</fullName>
    </submittedName>
</protein>
<organism evidence="1 2">
    <name type="scientific">Wolfiporia cocos (strain MD-104)</name>
    <name type="common">Brown rot fungus</name>
    <dbReference type="NCBI Taxonomy" id="742152"/>
    <lineage>
        <taxon>Eukaryota</taxon>
        <taxon>Fungi</taxon>
        <taxon>Dikarya</taxon>
        <taxon>Basidiomycota</taxon>
        <taxon>Agaricomycotina</taxon>
        <taxon>Agaricomycetes</taxon>
        <taxon>Polyporales</taxon>
        <taxon>Phaeolaceae</taxon>
        <taxon>Wolfiporia</taxon>
    </lineage>
</organism>
<dbReference type="InterPro" id="IPR032675">
    <property type="entry name" value="LRR_dom_sf"/>
</dbReference>
<gene>
    <name evidence="1" type="ORF">WOLCODRAFT_163741</name>
</gene>
<dbReference type="Gene3D" id="3.80.10.10">
    <property type="entry name" value="Ribonuclease Inhibitor"/>
    <property type="match status" value="1"/>
</dbReference>
<dbReference type="SUPFAM" id="SSF52047">
    <property type="entry name" value="RNI-like"/>
    <property type="match status" value="1"/>
</dbReference>
<evidence type="ECO:0000313" key="2">
    <source>
        <dbReference type="Proteomes" id="UP000218811"/>
    </source>
</evidence>
<proteinExistence type="predicted"/>
<evidence type="ECO:0000313" key="1">
    <source>
        <dbReference type="EMBL" id="PCH42380.1"/>
    </source>
</evidence>
<dbReference type="Proteomes" id="UP000218811">
    <property type="component" value="Unassembled WGS sequence"/>
</dbReference>
<dbReference type="EMBL" id="KB468124">
    <property type="protein sequence ID" value="PCH42380.1"/>
    <property type="molecule type" value="Genomic_DNA"/>
</dbReference>
<accession>A0A2H3JJL5</accession>
<dbReference type="OMA" id="LWIDISC"/>
<dbReference type="STRING" id="742152.A0A2H3JJL5"/>
<keyword evidence="2" id="KW-1185">Reference proteome</keyword>